<keyword evidence="2" id="KW-0732">Signal</keyword>
<dbReference type="Proteomes" id="UP000295705">
    <property type="component" value="Unassembled WGS sequence"/>
</dbReference>
<feature type="compositionally biased region" description="Low complexity" evidence="1">
    <location>
        <begin position="319"/>
        <end position="328"/>
    </location>
</feature>
<keyword evidence="4" id="KW-1185">Reference proteome</keyword>
<feature type="signal peptide" evidence="2">
    <location>
        <begin position="1"/>
        <end position="24"/>
    </location>
</feature>
<evidence type="ECO:0000313" key="4">
    <source>
        <dbReference type="Proteomes" id="UP000295705"/>
    </source>
</evidence>
<dbReference type="RefSeq" id="WP_133829452.1">
    <property type="nucleotide sequence ID" value="NZ_BAABHR010000021.1"/>
</dbReference>
<feature type="chain" id="PRO_5038450442" evidence="2">
    <location>
        <begin position="25"/>
        <end position="343"/>
    </location>
</feature>
<sequence>MRGARLLATAMLAVVGVLGGPALGAPVGQAAEPGGTGPTRDLYRQPFSWDSPWNLPLSTQARYVPFDSGVGEVYLDIEDISVDPSFPVKTLDAAGREVKVHTDPELTADGSWNHCSTFLVDDGTRQTVIQGQPLKLDAGGDPSYEHGWDEVSLTSDGLPGCHGGSGLSGLGGSVRVGEVSGEAPIAHALKISLNCKRSCSTSEEGHRWPATKADGYYEEEYGGSAPGVKMGSLMAVPPDADLSGITDPDVKKIAQAMQTYGAYVVDDTSGETTNSLSVQAGAEKELPNIGSDQMRELFAQLDLVDNNAPGSPGGGPLGGPRRAPCAGPFADGTGGAPPACGAV</sequence>
<name>A0A4R6UTE9_9PSEU</name>
<dbReference type="OrthoDB" id="8771597at2"/>
<dbReference type="EMBL" id="SNYO01000011">
    <property type="protein sequence ID" value="TDQ48983.1"/>
    <property type="molecule type" value="Genomic_DNA"/>
</dbReference>
<accession>A0A4R6UTE9</accession>
<proteinExistence type="predicted"/>
<evidence type="ECO:0000256" key="2">
    <source>
        <dbReference type="SAM" id="SignalP"/>
    </source>
</evidence>
<evidence type="ECO:0000313" key="3">
    <source>
        <dbReference type="EMBL" id="TDQ48983.1"/>
    </source>
</evidence>
<evidence type="ECO:0000256" key="1">
    <source>
        <dbReference type="SAM" id="MobiDB-lite"/>
    </source>
</evidence>
<feature type="region of interest" description="Disordered" evidence="1">
    <location>
        <begin position="306"/>
        <end position="343"/>
    </location>
</feature>
<reference evidence="3 4" key="1">
    <citation type="submission" date="2019-03" db="EMBL/GenBank/DDBJ databases">
        <title>Genomic Encyclopedia of Type Strains, Phase IV (KMG-IV): sequencing the most valuable type-strain genomes for metagenomic binning, comparative biology and taxonomic classification.</title>
        <authorList>
            <person name="Goeker M."/>
        </authorList>
    </citation>
    <scope>NUCLEOTIDE SEQUENCE [LARGE SCALE GENOMIC DNA]</scope>
    <source>
        <strain evidence="3 4">DSM 45775</strain>
    </source>
</reference>
<protein>
    <submittedName>
        <fullName evidence="3">Uncharacterized protein</fullName>
    </submittedName>
</protein>
<organism evidence="3 4">
    <name type="scientific">Actinomycetospora succinea</name>
    <dbReference type="NCBI Taxonomy" id="663603"/>
    <lineage>
        <taxon>Bacteria</taxon>
        <taxon>Bacillati</taxon>
        <taxon>Actinomycetota</taxon>
        <taxon>Actinomycetes</taxon>
        <taxon>Pseudonocardiales</taxon>
        <taxon>Pseudonocardiaceae</taxon>
        <taxon>Actinomycetospora</taxon>
    </lineage>
</organism>
<dbReference type="AlphaFoldDB" id="A0A4R6UTE9"/>
<gene>
    <name evidence="3" type="ORF">EV188_111153</name>
</gene>
<comment type="caution">
    <text evidence="3">The sequence shown here is derived from an EMBL/GenBank/DDBJ whole genome shotgun (WGS) entry which is preliminary data.</text>
</comment>